<dbReference type="AlphaFoldDB" id="A0A8J7GQR8"/>
<dbReference type="PANTHER" id="PTHR30383:SF29">
    <property type="entry name" value="SGNH HYDROLASE-TYPE ESTERASE DOMAIN-CONTAINING PROTEIN"/>
    <property type="match status" value="1"/>
</dbReference>
<organism evidence="4 5">
    <name type="scientific">Longispora fulva</name>
    <dbReference type="NCBI Taxonomy" id="619741"/>
    <lineage>
        <taxon>Bacteria</taxon>
        <taxon>Bacillati</taxon>
        <taxon>Actinomycetota</taxon>
        <taxon>Actinomycetes</taxon>
        <taxon>Micromonosporales</taxon>
        <taxon>Micromonosporaceae</taxon>
        <taxon>Longispora</taxon>
    </lineage>
</organism>
<dbReference type="InterPro" id="IPR036514">
    <property type="entry name" value="SGNH_hydro_sf"/>
</dbReference>
<feature type="signal peptide" evidence="2">
    <location>
        <begin position="1"/>
        <end position="22"/>
    </location>
</feature>
<dbReference type="InterPro" id="IPR051532">
    <property type="entry name" value="Ester_Hydrolysis_Enzymes"/>
</dbReference>
<dbReference type="PROSITE" id="PS51257">
    <property type="entry name" value="PROKAR_LIPOPROTEIN"/>
    <property type="match status" value="1"/>
</dbReference>
<proteinExistence type="predicted"/>
<dbReference type="Pfam" id="PF13472">
    <property type="entry name" value="Lipase_GDSL_2"/>
    <property type="match status" value="1"/>
</dbReference>
<comment type="caution">
    <text evidence="4">The sequence shown here is derived from an EMBL/GenBank/DDBJ whole genome shotgun (WGS) entry which is preliminary data.</text>
</comment>
<dbReference type="Proteomes" id="UP000622552">
    <property type="component" value="Unassembled WGS sequence"/>
</dbReference>
<feature type="domain" description="SGNH hydrolase-type esterase" evidence="3">
    <location>
        <begin position="49"/>
        <end position="265"/>
    </location>
</feature>
<feature type="compositionally biased region" description="Low complexity" evidence="1">
    <location>
        <begin position="20"/>
        <end position="38"/>
    </location>
</feature>
<evidence type="ECO:0000259" key="3">
    <source>
        <dbReference type="Pfam" id="PF13472"/>
    </source>
</evidence>
<reference evidence="4" key="1">
    <citation type="submission" date="2020-11" db="EMBL/GenBank/DDBJ databases">
        <title>Sequencing the genomes of 1000 actinobacteria strains.</title>
        <authorList>
            <person name="Klenk H.-P."/>
        </authorList>
    </citation>
    <scope>NUCLEOTIDE SEQUENCE</scope>
    <source>
        <strain evidence="4">DSM 45356</strain>
    </source>
</reference>
<name>A0A8J7GQR8_9ACTN</name>
<dbReference type="SUPFAM" id="SSF52266">
    <property type="entry name" value="SGNH hydrolase"/>
    <property type="match status" value="1"/>
</dbReference>
<keyword evidence="2" id="KW-0732">Signal</keyword>
<dbReference type="InterPro" id="IPR013830">
    <property type="entry name" value="SGNH_hydro"/>
</dbReference>
<dbReference type="RefSeq" id="WP_197007986.1">
    <property type="nucleotide sequence ID" value="NZ_BONS01000013.1"/>
</dbReference>
<protein>
    <submittedName>
        <fullName evidence="4">Lysophospholipase L1-like esterase</fullName>
    </submittedName>
</protein>
<evidence type="ECO:0000256" key="1">
    <source>
        <dbReference type="SAM" id="MobiDB-lite"/>
    </source>
</evidence>
<feature type="region of interest" description="Disordered" evidence="1">
    <location>
        <begin position="20"/>
        <end position="39"/>
    </location>
</feature>
<sequence length="278" mass="29330">MRRPLLAALLPLLLAGCTATPATPDATPTTTVPITEAPRPAKVPGPVVALGDSITRGVNACSDKIGDCPEASWSTGTTLDSHAHKVGQPGTNLANSGARVADLPGQAESAAAVHPAYVTILIGANDACRQSADRMTSTTAFKADLAKSLATIRKGAPDAKLLLASVPDLYQLWSIGHADQRATQRWGLGICPSMLANPGSTAAEDERRRQSVRDRVVAYNDVIAVACKDYGSNCRTDGGAVFRFQFRPEHVSSIDYFHPSALGQAELARVTNEAGYRW</sequence>
<feature type="chain" id="PRO_5039423760" evidence="2">
    <location>
        <begin position="23"/>
        <end position="278"/>
    </location>
</feature>
<dbReference type="Gene3D" id="3.40.50.1110">
    <property type="entry name" value="SGNH hydrolase"/>
    <property type="match status" value="1"/>
</dbReference>
<evidence type="ECO:0000256" key="2">
    <source>
        <dbReference type="SAM" id="SignalP"/>
    </source>
</evidence>
<dbReference type="EMBL" id="JADOUF010000001">
    <property type="protein sequence ID" value="MBG6141593.1"/>
    <property type="molecule type" value="Genomic_DNA"/>
</dbReference>
<evidence type="ECO:0000313" key="4">
    <source>
        <dbReference type="EMBL" id="MBG6141593.1"/>
    </source>
</evidence>
<accession>A0A8J7GQR8</accession>
<keyword evidence="5" id="KW-1185">Reference proteome</keyword>
<dbReference type="PANTHER" id="PTHR30383">
    <property type="entry name" value="THIOESTERASE 1/PROTEASE 1/LYSOPHOSPHOLIPASE L1"/>
    <property type="match status" value="1"/>
</dbReference>
<gene>
    <name evidence="4" type="ORF">IW245_007787</name>
</gene>
<evidence type="ECO:0000313" key="5">
    <source>
        <dbReference type="Proteomes" id="UP000622552"/>
    </source>
</evidence>